<dbReference type="FunFam" id="3.40.50.150:FF:000016">
    <property type="entry name" value="Protein arginine N-methyltransferase 6"/>
    <property type="match status" value="1"/>
</dbReference>
<keyword evidence="7" id="KW-1185">Reference proteome</keyword>
<dbReference type="Gene3D" id="2.70.160.11">
    <property type="entry name" value="Hnrnp arginine n-methyltransferase1"/>
    <property type="match status" value="1"/>
</dbReference>
<dbReference type="InterPro" id="IPR055135">
    <property type="entry name" value="PRMT_dom"/>
</dbReference>
<evidence type="ECO:0000256" key="5">
    <source>
        <dbReference type="SAM" id="MobiDB-lite"/>
    </source>
</evidence>
<dbReference type="SUPFAM" id="SSF53335">
    <property type="entry name" value="S-adenosyl-L-methionine-dependent methyltransferases"/>
    <property type="match status" value="1"/>
</dbReference>
<reference evidence="7" key="1">
    <citation type="submission" date="2025-05" db="UniProtKB">
        <authorList>
            <consortium name="RefSeq"/>
        </authorList>
    </citation>
    <scope>NUCLEOTIDE SEQUENCE [LARGE SCALE GENOMIC DNA]</scope>
</reference>
<dbReference type="CDD" id="cd02440">
    <property type="entry name" value="AdoMet_MTases"/>
    <property type="match status" value="1"/>
</dbReference>
<organism evidence="7 8">
    <name type="scientific">Dioscorea cayennensis subsp. rotundata</name>
    <name type="common">White Guinea yam</name>
    <name type="synonym">Dioscorea rotundata</name>
    <dbReference type="NCBI Taxonomy" id="55577"/>
    <lineage>
        <taxon>Eukaryota</taxon>
        <taxon>Viridiplantae</taxon>
        <taxon>Streptophyta</taxon>
        <taxon>Embryophyta</taxon>
        <taxon>Tracheophyta</taxon>
        <taxon>Spermatophyta</taxon>
        <taxon>Magnoliopsida</taxon>
        <taxon>Liliopsida</taxon>
        <taxon>Dioscoreales</taxon>
        <taxon>Dioscoreaceae</taxon>
        <taxon>Dioscorea</taxon>
    </lineage>
</organism>
<dbReference type="PANTHER" id="PTHR11006:SF73">
    <property type="entry name" value="PROTEIN ARGININE N-METHYLTRANSFERASE 6"/>
    <property type="match status" value="1"/>
</dbReference>
<sequence length="409" mass="45599">MLAGGSSSGIGRSGSRRPRFPRIPLTHPSSSSTQPNSSSSAPACTAFDLAYFQAYSDIGIHEEMLKDRVRMETYQDAISRYRHLIEGKIVMDVGSGTGILAIFCAQAGAKKVYAVEASDIAEKAKEIVRANNLAEKVIVLHQRVEDVEISGKVDVIISEWMGYMLVYESMLSSVIFARDKWLKRGGLILPSHATLYMAPVTNSIKYQQCVDFWNNVYGIDMSAMVQLARQCAFEEPSVETIQGENVLTWPFVVKSVNCYTVVAQELECISAEYRFSSMMDAPLHGFAFWFDVEFNGPAITPVQGSQYPLQSSLLDLSTNESANETTNDSNRQRKIKSNETIVLSTAPEDAPTHWQQTLLYFYYPTEVKKDQIIEGSIKLSQNRENARFINILLKCSCGGNTLVKESVLR</sequence>
<feature type="region of interest" description="Disordered" evidence="5">
    <location>
        <begin position="1"/>
        <end position="39"/>
    </location>
</feature>
<keyword evidence="3 4" id="KW-0949">S-adenosyl-L-methionine</keyword>
<evidence type="ECO:0000256" key="2">
    <source>
        <dbReference type="ARBA" id="ARBA00022679"/>
    </source>
</evidence>
<dbReference type="PROSITE" id="PS51678">
    <property type="entry name" value="SAM_MT_PRMT"/>
    <property type="match status" value="1"/>
</dbReference>
<dbReference type="GO" id="GO:0042054">
    <property type="term" value="F:histone methyltransferase activity"/>
    <property type="evidence" value="ECO:0007669"/>
    <property type="project" value="TreeGrafter"/>
</dbReference>
<dbReference type="Proteomes" id="UP001515500">
    <property type="component" value="Chromosome 1"/>
</dbReference>
<keyword evidence="1 4" id="KW-0489">Methyltransferase</keyword>
<dbReference type="Gene3D" id="3.40.50.150">
    <property type="entry name" value="Vaccinia Virus protein VP39"/>
    <property type="match status" value="1"/>
</dbReference>
<protein>
    <submittedName>
        <fullName evidence="8">Probable protein arginine N-methyltransferase 6</fullName>
    </submittedName>
</protein>
<dbReference type="RefSeq" id="XP_039128143.1">
    <property type="nucleotide sequence ID" value="XM_039272209.1"/>
</dbReference>
<dbReference type="GeneID" id="120264387"/>
<reference evidence="8" key="2">
    <citation type="submission" date="2025-08" db="UniProtKB">
        <authorList>
            <consortium name="RefSeq"/>
        </authorList>
    </citation>
    <scope>IDENTIFICATION</scope>
</reference>
<evidence type="ECO:0000313" key="7">
    <source>
        <dbReference type="Proteomes" id="UP001515500"/>
    </source>
</evidence>
<dbReference type="Pfam" id="PF06325">
    <property type="entry name" value="PrmA"/>
    <property type="match status" value="1"/>
</dbReference>
<feature type="domain" description="Protein arginine N-methyltransferase" evidence="6">
    <location>
        <begin position="192"/>
        <end position="296"/>
    </location>
</feature>
<feature type="domain" description="Protein arginine N-methyltransferase" evidence="6">
    <location>
        <begin position="338"/>
        <end position="395"/>
    </location>
</feature>
<dbReference type="AlphaFoldDB" id="A0AB40BMG2"/>
<dbReference type="Pfam" id="PF22528">
    <property type="entry name" value="PRMT_C"/>
    <property type="match status" value="2"/>
</dbReference>
<dbReference type="InterPro" id="IPR025799">
    <property type="entry name" value="Arg_MeTrfase"/>
</dbReference>
<dbReference type="GO" id="GO:0032259">
    <property type="term" value="P:methylation"/>
    <property type="evidence" value="ECO:0007669"/>
    <property type="project" value="UniProtKB-KW"/>
</dbReference>
<dbReference type="InterPro" id="IPR029063">
    <property type="entry name" value="SAM-dependent_MTases_sf"/>
</dbReference>
<name>A0AB40BMG2_DIOCR</name>
<feature type="compositionally biased region" description="Gly residues" evidence="5">
    <location>
        <begin position="1"/>
        <end position="12"/>
    </location>
</feature>
<evidence type="ECO:0000313" key="8">
    <source>
        <dbReference type="RefSeq" id="XP_039128143.1"/>
    </source>
</evidence>
<evidence type="ECO:0000256" key="1">
    <source>
        <dbReference type="ARBA" id="ARBA00022603"/>
    </source>
</evidence>
<keyword evidence="2 4" id="KW-0808">Transferase</keyword>
<dbReference type="PANTHER" id="PTHR11006">
    <property type="entry name" value="PROTEIN ARGININE N-METHYLTRANSFERASE"/>
    <property type="match status" value="1"/>
</dbReference>
<dbReference type="GO" id="GO:0016274">
    <property type="term" value="F:protein-arginine N-methyltransferase activity"/>
    <property type="evidence" value="ECO:0007669"/>
    <property type="project" value="InterPro"/>
</dbReference>
<gene>
    <name evidence="8" type="primary">LOC120264387</name>
</gene>
<proteinExistence type="predicted"/>
<feature type="compositionally biased region" description="Low complexity" evidence="5">
    <location>
        <begin position="22"/>
        <end position="39"/>
    </location>
</feature>
<evidence type="ECO:0000259" key="6">
    <source>
        <dbReference type="Pfam" id="PF22528"/>
    </source>
</evidence>
<accession>A0AB40BMG2</accession>
<evidence type="ECO:0000256" key="4">
    <source>
        <dbReference type="PROSITE-ProRule" id="PRU01015"/>
    </source>
</evidence>
<evidence type="ECO:0000256" key="3">
    <source>
        <dbReference type="ARBA" id="ARBA00022691"/>
    </source>
</evidence>